<evidence type="ECO:0000256" key="8">
    <source>
        <dbReference type="ARBA" id="ARBA00023065"/>
    </source>
</evidence>
<dbReference type="InterPro" id="IPR036121">
    <property type="entry name" value="ATPase_F1/V1/A1_a/bsu_N_sf"/>
</dbReference>
<evidence type="ECO:0000256" key="4">
    <source>
        <dbReference type="ARBA" id="ARBA00022741"/>
    </source>
</evidence>
<dbReference type="InterPro" id="IPR023366">
    <property type="entry name" value="ATP_synth_asu-like_sf"/>
</dbReference>
<organism evidence="15 16">
    <name type="scientific">Korarchaeum cryptofilum (strain OPF8)</name>
    <dbReference type="NCBI Taxonomy" id="374847"/>
    <lineage>
        <taxon>Archaea</taxon>
        <taxon>Thermoproteota</taxon>
        <taxon>Candidatus Korarchaeia</taxon>
        <taxon>Candidatus Korarchaeales</taxon>
        <taxon>Candidatus Korarchaeaceae</taxon>
        <taxon>Candidatus Korarchaeum</taxon>
    </lineage>
</organism>
<comment type="subunit">
    <text evidence="10">Has multiple subunits with at least A(3), B(3), C, D, E, F, H, I and proteolipid K(x).</text>
</comment>
<keyword evidence="4 10" id="KW-0547">Nucleotide-binding</keyword>
<feature type="domain" description="ATPsynthase alpha/beta subunit barrel-sandwich" evidence="13">
    <location>
        <begin position="116"/>
        <end position="201"/>
    </location>
</feature>
<dbReference type="Pfam" id="PF22919">
    <property type="entry name" value="ATP-synt_VA_C"/>
    <property type="match status" value="1"/>
</dbReference>
<evidence type="ECO:0000256" key="9">
    <source>
        <dbReference type="ARBA" id="ARBA00023136"/>
    </source>
</evidence>
<keyword evidence="3 10" id="KW-1003">Cell membrane</keyword>
<dbReference type="GO" id="GO:0005886">
    <property type="term" value="C:plasma membrane"/>
    <property type="evidence" value="ECO:0007669"/>
    <property type="project" value="UniProtKB-SubCell"/>
</dbReference>
<dbReference type="Gene3D" id="2.40.50.100">
    <property type="match status" value="1"/>
</dbReference>
<feature type="domain" description="ATPase F1/V1/A1 complex alpha/beta subunit nucleotide-binding" evidence="11">
    <location>
        <begin position="219"/>
        <end position="442"/>
    </location>
</feature>
<dbReference type="InterPro" id="IPR020003">
    <property type="entry name" value="ATPase_a/bsu_AS"/>
</dbReference>
<dbReference type="CDD" id="cd18111">
    <property type="entry name" value="ATP-synt_V_A-type_alpha_C"/>
    <property type="match status" value="1"/>
</dbReference>
<dbReference type="EnsemblBacteria" id="ACB08046">
    <property type="protein sequence ID" value="ACB08046"/>
    <property type="gene ID" value="Kcr_1300"/>
</dbReference>
<evidence type="ECO:0000259" key="14">
    <source>
        <dbReference type="Pfam" id="PF22919"/>
    </source>
</evidence>
<dbReference type="Pfam" id="PF00006">
    <property type="entry name" value="ATP-synt_ab"/>
    <property type="match status" value="1"/>
</dbReference>
<dbReference type="PhylomeDB" id="B1L6G7"/>
<evidence type="ECO:0000256" key="2">
    <source>
        <dbReference type="ARBA" id="ARBA00022448"/>
    </source>
</evidence>
<comment type="similarity">
    <text evidence="1 10">Belongs to the ATPase alpha/beta chains family.</text>
</comment>
<feature type="binding site" evidence="10">
    <location>
        <begin position="239"/>
        <end position="246"/>
    </location>
    <ligand>
        <name>ATP</name>
        <dbReference type="ChEBI" id="CHEBI:30616"/>
    </ligand>
</feature>
<dbReference type="InterPro" id="IPR004100">
    <property type="entry name" value="ATPase_F1/V1/A1_a/bsu_N"/>
</dbReference>
<keyword evidence="10" id="KW-0066">ATP synthesis</keyword>
<dbReference type="PROSITE" id="PS00152">
    <property type="entry name" value="ATPASE_ALPHA_BETA"/>
    <property type="match status" value="1"/>
</dbReference>
<evidence type="ECO:0000256" key="3">
    <source>
        <dbReference type="ARBA" id="ARBA00022475"/>
    </source>
</evidence>
<gene>
    <name evidence="10" type="primary">atpA</name>
    <name evidence="15" type="ordered locus">Kcr_1300</name>
</gene>
<keyword evidence="5 10" id="KW-0375">Hydrogen ion transport</keyword>
<dbReference type="NCBIfam" id="NF003220">
    <property type="entry name" value="PRK04192.1"/>
    <property type="match status" value="1"/>
</dbReference>
<dbReference type="GO" id="GO:0046933">
    <property type="term" value="F:proton-transporting ATP synthase activity, rotational mechanism"/>
    <property type="evidence" value="ECO:0007669"/>
    <property type="project" value="UniProtKB-UniRule"/>
</dbReference>
<dbReference type="CDD" id="cd18119">
    <property type="entry name" value="ATP-synt_V_A-type_alpha_N"/>
    <property type="match status" value="1"/>
</dbReference>
<dbReference type="Pfam" id="PF16886">
    <property type="entry name" value="ATP-synt_ab_Xtn"/>
    <property type="match status" value="1"/>
</dbReference>
<keyword evidence="8 10" id="KW-0406">Ion transport</keyword>
<dbReference type="FunFam" id="2.40.30.20:FF:000002">
    <property type="entry name" value="V-type proton ATPase catalytic subunit A"/>
    <property type="match status" value="1"/>
</dbReference>
<evidence type="ECO:0000313" key="15">
    <source>
        <dbReference type="EMBL" id="ACB08046.1"/>
    </source>
</evidence>
<dbReference type="OrthoDB" id="115235at2157"/>
<evidence type="ECO:0000256" key="1">
    <source>
        <dbReference type="ARBA" id="ARBA00008936"/>
    </source>
</evidence>
<evidence type="ECO:0000256" key="10">
    <source>
        <dbReference type="HAMAP-Rule" id="MF_00309"/>
    </source>
</evidence>
<accession>B1L6G7</accession>
<dbReference type="Gene3D" id="2.40.30.20">
    <property type="match status" value="1"/>
</dbReference>
<dbReference type="InterPro" id="IPR024034">
    <property type="entry name" value="ATPase_F1/V1_b/a_C"/>
</dbReference>
<evidence type="ECO:0000256" key="7">
    <source>
        <dbReference type="ARBA" id="ARBA00022967"/>
    </source>
</evidence>
<evidence type="ECO:0000259" key="12">
    <source>
        <dbReference type="Pfam" id="PF02874"/>
    </source>
</evidence>
<comment type="subcellular location">
    <subcellularLocation>
        <location evidence="10">Cell membrane</location>
        <topology evidence="10">Peripheral membrane protein</topology>
    </subcellularLocation>
</comment>
<dbReference type="HAMAP" id="MF_00309">
    <property type="entry name" value="ATP_synth_A_arch"/>
    <property type="match status" value="1"/>
</dbReference>
<dbReference type="GO" id="GO:1902600">
    <property type="term" value="P:proton transmembrane transport"/>
    <property type="evidence" value="ECO:0000318"/>
    <property type="project" value="GO_Central"/>
</dbReference>
<dbReference type="KEGG" id="kcr:Kcr_1300"/>
<protein>
    <recommendedName>
        <fullName evidence="10">A-type ATP synthase subunit A</fullName>
        <ecNumber evidence="10">7.1.2.2</ecNumber>
    </recommendedName>
</protein>
<dbReference type="CDD" id="cd01134">
    <property type="entry name" value="V_A-ATPase_A"/>
    <property type="match status" value="1"/>
</dbReference>
<dbReference type="eggNOG" id="arCOG00868">
    <property type="taxonomic scope" value="Archaea"/>
</dbReference>
<dbReference type="InterPro" id="IPR000194">
    <property type="entry name" value="ATPase_F1/V1/A1_a/bsu_nucl-bd"/>
</dbReference>
<keyword evidence="2 10" id="KW-0813">Transport</keyword>
<dbReference type="GO" id="GO:0046961">
    <property type="term" value="F:proton-transporting ATPase activity, rotational mechanism"/>
    <property type="evidence" value="ECO:0000318"/>
    <property type="project" value="GO_Central"/>
</dbReference>
<dbReference type="SUPFAM" id="SSF52540">
    <property type="entry name" value="P-loop containing nucleoside triphosphate hydrolases"/>
    <property type="match status" value="1"/>
</dbReference>
<keyword evidence="16" id="KW-1185">Reference proteome</keyword>
<evidence type="ECO:0000259" key="11">
    <source>
        <dbReference type="Pfam" id="PF00006"/>
    </source>
</evidence>
<comment type="catalytic activity">
    <reaction evidence="10">
        <text>ATP + H2O + 4 H(+)(in) = ADP + phosphate + 5 H(+)(out)</text>
        <dbReference type="Rhea" id="RHEA:57720"/>
        <dbReference type="ChEBI" id="CHEBI:15377"/>
        <dbReference type="ChEBI" id="CHEBI:15378"/>
        <dbReference type="ChEBI" id="CHEBI:30616"/>
        <dbReference type="ChEBI" id="CHEBI:43474"/>
        <dbReference type="ChEBI" id="CHEBI:456216"/>
        <dbReference type="EC" id="7.1.2.2"/>
    </reaction>
</comment>
<dbReference type="STRING" id="374847.Kcr_1300"/>
<name>B1L6G7_KORCO</name>
<dbReference type="SUPFAM" id="SSF50615">
    <property type="entry name" value="N-terminal domain of alpha and beta subunits of F1 ATP synthase"/>
    <property type="match status" value="1"/>
</dbReference>
<keyword evidence="6 10" id="KW-0067">ATP-binding</keyword>
<dbReference type="Gene3D" id="3.40.50.300">
    <property type="entry name" value="P-loop containing nucleotide triphosphate hydrolases"/>
    <property type="match status" value="1"/>
</dbReference>
<evidence type="ECO:0000256" key="6">
    <source>
        <dbReference type="ARBA" id="ARBA00022840"/>
    </source>
</evidence>
<dbReference type="RefSeq" id="WP_012309943.1">
    <property type="nucleotide sequence ID" value="NC_010482.1"/>
</dbReference>
<keyword evidence="9 10" id="KW-0472">Membrane</keyword>
<dbReference type="AlphaFoldDB" id="B1L6G7"/>
<dbReference type="Pfam" id="PF02874">
    <property type="entry name" value="ATP-synt_ab_N"/>
    <property type="match status" value="1"/>
</dbReference>
<dbReference type="HOGENOM" id="CLU_008162_3_1_2"/>
<sequence length="595" mass="66029">MLEQTYVGKGVIVHVKGPVVIAEGMRGSKIREVVYVGEERLIGEIVRIEEDRAVIQVYEPTGGVKAGEPVERTGEPLSAELGPGLLGQVLDGLGRPLDIIAEKAGGPFIVRGIKSPTLPRDRKWHWIPQVKRGDLIQSGDVLGKVKEGPIDHKIMLPPNIMRARVLETYPEGDYTIEEGIVLIEHVGGKEELKMYQKWPVRNPRPFKEKLDPSELLITGQRVIDTFFPIVKGGTSAVPGGFGTGKTVTLHQISKWADADVVVYVGCGERGNEMTDLLHTFPKLVDPKTGRPLLERSVLIANTSNMPVPAREASIFMGVTYAEYYRDMGLHVVLTADSTSRWAEALRELSSRLEEIPSEKGFPAYLPDFIASFYERAGRVKVIGNRDEIGSIAIIGAVSPSGGDLNEPVTQHTMRYVGAFWALDKDLAFKRHFPSINWLRSFSKYAPALKNWWINATGHDMVEYRDRAMSLLQAASSLEEVARVVGEAALSDENRLVLLSAELIKEGFLVQSAYHEVDTYCSPKKQAILLRTLLEFYERAKPLIEAGVPMSKIAEMRSLGLLRRLKFVPEKEFEAAARDAISQLEAEISSLLAEVR</sequence>
<keyword evidence="7 10" id="KW-1278">Translocase</keyword>
<dbReference type="GO" id="GO:0005524">
    <property type="term" value="F:ATP binding"/>
    <property type="evidence" value="ECO:0007669"/>
    <property type="project" value="UniProtKB-UniRule"/>
</dbReference>
<dbReference type="InterPro" id="IPR027417">
    <property type="entry name" value="P-loop_NTPase"/>
</dbReference>
<feature type="domain" description="ATPase F1/V1/A1 complex alpha/beta subunit N-terminal" evidence="12">
    <location>
        <begin position="12"/>
        <end position="74"/>
    </location>
</feature>
<comment type="function">
    <text evidence="10">Component of the A-type ATP synthase that produces ATP from ADP in the presence of a proton gradient across the membrane. The A chain is the catalytic subunit.</text>
</comment>
<dbReference type="FunCoup" id="B1L6G7">
    <property type="interactions" value="132"/>
</dbReference>
<dbReference type="SUPFAM" id="SSF47917">
    <property type="entry name" value="C-terminal domain of alpha and beta subunits of F1 ATP synthase"/>
    <property type="match status" value="1"/>
</dbReference>
<dbReference type="EMBL" id="CP000968">
    <property type="protein sequence ID" value="ACB08046.1"/>
    <property type="molecule type" value="Genomic_DNA"/>
</dbReference>
<dbReference type="GeneID" id="6094577"/>
<dbReference type="InterPro" id="IPR022878">
    <property type="entry name" value="V-ATPase_asu"/>
</dbReference>
<dbReference type="Gene3D" id="1.10.1140.10">
    <property type="entry name" value="Bovine Mitochondrial F1-atpase, Atp Synthase Beta Chain, Chain D, domain 3"/>
    <property type="match status" value="1"/>
</dbReference>
<dbReference type="GO" id="GO:0042777">
    <property type="term" value="P:proton motive force-driven plasma membrane ATP synthesis"/>
    <property type="evidence" value="ECO:0007669"/>
    <property type="project" value="UniProtKB-UniRule"/>
</dbReference>
<proteinExistence type="inferred from homology"/>
<dbReference type="InParanoid" id="B1L6G7"/>
<evidence type="ECO:0000313" key="16">
    <source>
        <dbReference type="Proteomes" id="UP000001686"/>
    </source>
</evidence>
<dbReference type="PANTHER" id="PTHR43607:SF1">
    <property type="entry name" value="H(+)-TRANSPORTING TWO-SECTOR ATPASE"/>
    <property type="match status" value="1"/>
</dbReference>
<feature type="domain" description="ATP synthase A/B type C-terminal" evidence="14">
    <location>
        <begin position="450"/>
        <end position="550"/>
    </location>
</feature>
<dbReference type="EC" id="7.1.2.2" evidence="10"/>
<evidence type="ECO:0000256" key="5">
    <source>
        <dbReference type="ARBA" id="ARBA00022781"/>
    </source>
</evidence>
<dbReference type="PANTHER" id="PTHR43607">
    <property type="entry name" value="V-TYPE PROTON ATPASE CATALYTIC SUBUNIT A"/>
    <property type="match status" value="1"/>
</dbReference>
<dbReference type="InterPro" id="IPR055190">
    <property type="entry name" value="ATP-synt_VA_C"/>
</dbReference>
<reference evidence="15 16" key="1">
    <citation type="journal article" date="2008" name="Proc. Natl. Acad. Sci. U.S.A.">
        <title>A korarchaeal genome reveals new insights into the evolution of the Archaea.</title>
        <authorList>
            <person name="Elkins J.G."/>
            <person name="Podar M."/>
            <person name="Graham D.E."/>
            <person name="Makarova K.S."/>
            <person name="Wolf Y."/>
            <person name="Randau L."/>
            <person name="Hedlund B.P."/>
            <person name="Brochier-Armanet C."/>
            <person name="Kunin V."/>
            <person name="Anderson I."/>
            <person name="Lapidus A."/>
            <person name="Goltsman E."/>
            <person name="Barry K."/>
            <person name="Koonin E.V."/>
            <person name="Hugenholtz P."/>
            <person name="Kyrpides N."/>
            <person name="Wanner G."/>
            <person name="Richardson P."/>
            <person name="Keller M."/>
            <person name="Stetter K.O."/>
        </authorList>
    </citation>
    <scope>NUCLEOTIDE SEQUENCE [LARGE SCALE GENOMIC DNA]</scope>
    <source>
        <strain evidence="16">OPF8</strain>
    </source>
</reference>
<dbReference type="InterPro" id="IPR031686">
    <property type="entry name" value="ATP-synth_a_Xtn"/>
</dbReference>
<dbReference type="Proteomes" id="UP000001686">
    <property type="component" value="Chromosome"/>
</dbReference>
<evidence type="ECO:0000259" key="13">
    <source>
        <dbReference type="Pfam" id="PF16886"/>
    </source>
</evidence>